<organism evidence="1 2">
    <name type="scientific">Streptomyces mobaraensis</name>
    <name type="common">Streptoverticillium mobaraense</name>
    <dbReference type="NCBI Taxonomy" id="35621"/>
    <lineage>
        <taxon>Bacteria</taxon>
        <taxon>Bacillati</taxon>
        <taxon>Actinomycetota</taxon>
        <taxon>Actinomycetes</taxon>
        <taxon>Kitasatosporales</taxon>
        <taxon>Streptomycetaceae</taxon>
        <taxon>Streptomyces</taxon>
    </lineage>
</organism>
<gene>
    <name evidence="1" type="ORF">FRZ00_06625</name>
</gene>
<dbReference type="AlphaFoldDB" id="A0A5N5WEA0"/>
<reference evidence="1 2" key="1">
    <citation type="journal article" date="2019" name="Microb. Cell Fact.">
        <title>Exploring novel herbicidin analogues by transcriptional regulator overexpression and MS/MS molecular networking.</title>
        <authorList>
            <person name="Shi Y."/>
            <person name="Gu R."/>
            <person name="Li Y."/>
            <person name="Wang X."/>
            <person name="Ren W."/>
            <person name="Li X."/>
            <person name="Wang L."/>
            <person name="Xie Y."/>
            <person name="Hong B."/>
        </authorList>
    </citation>
    <scope>NUCLEOTIDE SEQUENCE [LARGE SCALE GENOMIC DNA]</scope>
    <source>
        <strain evidence="1 2">US-43</strain>
    </source>
</reference>
<dbReference type="OrthoDB" id="4578148at2"/>
<proteinExistence type="predicted"/>
<evidence type="ECO:0008006" key="3">
    <source>
        <dbReference type="Google" id="ProtNLM"/>
    </source>
</evidence>
<dbReference type="RefSeq" id="WP_152262771.1">
    <property type="nucleotide sequence ID" value="NZ_VOKX01000009.1"/>
</dbReference>
<name>A0A5N5WEA0_STRMB</name>
<dbReference type="Proteomes" id="UP000327000">
    <property type="component" value="Unassembled WGS sequence"/>
</dbReference>
<dbReference type="SUPFAM" id="SSF140453">
    <property type="entry name" value="EsxAB dimer-like"/>
    <property type="match status" value="1"/>
</dbReference>
<sequence length="420" mass="44242">MIDDDITGLNGVATDYTTAVGKYDESAKVLNNKVSGVVHEAGWSGEGATAFQAAWAHDGTIAAAMSEAMSQTSDVISLLTEELTGARHDLADVQDTARAAGLTLDSQGGAQGKAGQQAALDAYQKGRDAALQRAQGARESAAQSLNALIDQILNKGNPNVLNGADTCTLADVLRGVYTIPAASQEANAKKLQRLQQRAKDLKLGNKDMKPHNRLARNSAEWDARLQERRRLRAKLTEQRLKLASVEARAARLPYALSGPARTGIGELTESRFGRNLGLAGRLGAAGTALNVGMVGLQMYDDHRTNGWSYKEAFARDATPAAVGMAVGTGVETGLAGLSAVSLPASLTVGAGVVVGYGVGTFGYELTHKAHWGRNIHEHGVIEGIGYSFADAGKEWWKSDVKGMGKKIGHTAAKAWHGIFG</sequence>
<keyword evidence="2" id="KW-1185">Reference proteome</keyword>
<evidence type="ECO:0000313" key="2">
    <source>
        <dbReference type="Proteomes" id="UP000327000"/>
    </source>
</evidence>
<accession>A0A5N5WEA0</accession>
<evidence type="ECO:0000313" key="1">
    <source>
        <dbReference type="EMBL" id="KAB7850260.1"/>
    </source>
</evidence>
<comment type="caution">
    <text evidence="1">The sequence shown here is derived from an EMBL/GenBank/DDBJ whole genome shotgun (WGS) entry which is preliminary data.</text>
</comment>
<dbReference type="InterPro" id="IPR036689">
    <property type="entry name" value="ESAT-6-like_sf"/>
</dbReference>
<dbReference type="EMBL" id="VOKX01000009">
    <property type="protein sequence ID" value="KAB7850260.1"/>
    <property type="molecule type" value="Genomic_DNA"/>
</dbReference>
<protein>
    <recommendedName>
        <fullName evidence="3">WXG100 family type VII secretion target</fullName>
    </recommendedName>
</protein>